<protein>
    <submittedName>
        <fullName evidence="2">Uncharacterized protein</fullName>
    </submittedName>
</protein>
<dbReference type="Proteomes" id="UP001164743">
    <property type="component" value="Chromosome 4A"/>
</dbReference>
<dbReference type="GeneID" id="77809519"/>
<evidence type="ECO:0000313" key="2">
    <source>
        <dbReference type="EMBL" id="WAQ84259.1"/>
    </source>
</evidence>
<organism evidence="2 3">
    <name type="scientific">Puccinia triticina</name>
    <dbReference type="NCBI Taxonomy" id="208348"/>
    <lineage>
        <taxon>Eukaryota</taxon>
        <taxon>Fungi</taxon>
        <taxon>Dikarya</taxon>
        <taxon>Basidiomycota</taxon>
        <taxon>Pucciniomycotina</taxon>
        <taxon>Pucciniomycetes</taxon>
        <taxon>Pucciniales</taxon>
        <taxon>Pucciniaceae</taxon>
        <taxon>Puccinia</taxon>
    </lineage>
</organism>
<dbReference type="RefSeq" id="XP_053019814.1">
    <property type="nucleotide sequence ID" value="XM_053168624.1"/>
</dbReference>
<sequence length="80" mass="8885">MSNHQQTNGVTFTPKMWNQMQQMFAFFQTSQQNVMAPQTQKPTPTNPQTAPQAPLPTGLAPAQLHQDLVTPTRNVPAENP</sequence>
<reference evidence="2" key="1">
    <citation type="submission" date="2022-10" db="EMBL/GenBank/DDBJ databases">
        <title>Puccinia triticina Genome sequencing and assembly.</title>
        <authorList>
            <person name="Li C."/>
        </authorList>
    </citation>
    <scope>NUCLEOTIDE SEQUENCE</scope>
    <source>
        <strain evidence="2">Pt15</strain>
    </source>
</reference>
<evidence type="ECO:0000313" key="3">
    <source>
        <dbReference type="Proteomes" id="UP001164743"/>
    </source>
</evidence>
<feature type="region of interest" description="Disordered" evidence="1">
    <location>
        <begin position="31"/>
        <end position="80"/>
    </location>
</feature>
<keyword evidence="3" id="KW-1185">Reference proteome</keyword>
<proteinExistence type="predicted"/>
<gene>
    <name evidence="2" type="ORF">PtA15_4A712</name>
</gene>
<feature type="compositionally biased region" description="Low complexity" evidence="1">
    <location>
        <begin position="36"/>
        <end position="57"/>
    </location>
</feature>
<accession>A0ABY7CGN1</accession>
<evidence type="ECO:0000256" key="1">
    <source>
        <dbReference type="SAM" id="MobiDB-lite"/>
    </source>
</evidence>
<dbReference type="EMBL" id="CP110424">
    <property type="protein sequence ID" value="WAQ84259.1"/>
    <property type="molecule type" value="Genomic_DNA"/>
</dbReference>
<name>A0ABY7CGN1_9BASI</name>